<feature type="transmembrane region" description="Helical" evidence="6">
    <location>
        <begin position="53"/>
        <end position="74"/>
    </location>
</feature>
<dbReference type="eggNOG" id="ENOG502RDXZ">
    <property type="taxonomic scope" value="Eukaryota"/>
</dbReference>
<evidence type="ECO:0000256" key="4">
    <source>
        <dbReference type="ARBA" id="ARBA00022989"/>
    </source>
</evidence>
<feature type="transmembrane region" description="Helical" evidence="6">
    <location>
        <begin position="94"/>
        <end position="119"/>
    </location>
</feature>
<name>A0A175JXA2_ENTHI</name>
<dbReference type="GO" id="GO:0005886">
    <property type="term" value="C:plasma membrane"/>
    <property type="evidence" value="ECO:0007669"/>
    <property type="project" value="UniProtKB-SubCell"/>
</dbReference>
<comment type="subcellular location">
    <subcellularLocation>
        <location evidence="1">Cell membrane</location>
        <topology evidence="1">Multi-pass membrane protein</topology>
    </subcellularLocation>
</comment>
<keyword evidence="3 6" id="KW-0812">Transmembrane</keyword>
<feature type="transmembrane region" description="Helical" evidence="6">
    <location>
        <begin position="5"/>
        <end position="23"/>
    </location>
</feature>
<keyword evidence="4 6" id="KW-1133">Transmembrane helix</keyword>
<feature type="transmembrane region" description="Helical" evidence="6">
    <location>
        <begin position="209"/>
        <end position="231"/>
    </location>
</feature>
<gene>
    <name evidence="8" type="ORF">CL6EHI_169620</name>
</gene>
<evidence type="ECO:0000313" key="8">
    <source>
        <dbReference type="EMBL" id="GAT98046.1"/>
    </source>
</evidence>
<comment type="caution">
    <text evidence="8">The sequence shown here is derived from an EMBL/GenBank/DDBJ whole genome shotgun (WGS) entry which is preliminary data.</text>
</comment>
<dbReference type="PANTHER" id="PTHR12677:SF59">
    <property type="entry name" value="GOLGI APPARATUS MEMBRANE PROTEIN TVP38-RELATED"/>
    <property type="match status" value="1"/>
</dbReference>
<dbReference type="PANTHER" id="PTHR12677">
    <property type="entry name" value="GOLGI APPARATUS MEMBRANE PROTEIN TVP38-RELATED"/>
    <property type="match status" value="1"/>
</dbReference>
<evidence type="ECO:0000256" key="2">
    <source>
        <dbReference type="ARBA" id="ARBA00022475"/>
    </source>
</evidence>
<dbReference type="VEuPathDB" id="AmoebaDB:EHI5A_037510"/>
<sequence length="243" mass="27955">MENSLIKYFILFIISLIICYILYTPSTLNSITGLDENVFVQLYQPTLQTIQSLVNSNISFIKLIFISLSVHLRLPQDIESSLVDMLFAYKYGKVYAFCISVIIHTLSEIILFSVMYYLSKILSSFIPKLQQVHSFSSKFWPYFSNVTLFSIFVPILPIRICCVLFGLIGLPIFSYALAQLLSVLPQTYLNMNLGERMTEVESIRFESDIVFLVLLLFALGFSLTITITFTVKNFFEDKQDKNE</sequence>
<evidence type="ECO:0000256" key="1">
    <source>
        <dbReference type="ARBA" id="ARBA00004651"/>
    </source>
</evidence>
<reference evidence="8 9" key="1">
    <citation type="submission" date="2016-05" db="EMBL/GenBank/DDBJ databases">
        <title>First whole genome sequencing of Entamoeba histolytica HM1:IMSS-clone-6.</title>
        <authorList>
            <person name="Mukherjee Avik.K."/>
            <person name="Izumyama S."/>
            <person name="Nakada-Tsukui K."/>
            <person name="Nozaki T."/>
        </authorList>
    </citation>
    <scope>NUCLEOTIDE SEQUENCE [LARGE SCALE GENOMIC DNA]</scope>
    <source>
        <strain evidence="8 9">HM1:IMSS clone 6</strain>
    </source>
</reference>
<dbReference type="VEuPathDB" id="AmoebaDB:EHI8A_016850"/>
<evidence type="ECO:0000256" key="5">
    <source>
        <dbReference type="ARBA" id="ARBA00023136"/>
    </source>
</evidence>
<keyword evidence="5 6" id="KW-0472">Membrane</keyword>
<evidence type="ECO:0000259" key="7">
    <source>
        <dbReference type="Pfam" id="PF09335"/>
    </source>
</evidence>
<dbReference type="VEuPathDB" id="AmoebaDB:EHI_169620"/>
<feature type="transmembrane region" description="Helical" evidence="6">
    <location>
        <begin position="163"/>
        <end position="189"/>
    </location>
</feature>
<evidence type="ECO:0000313" key="9">
    <source>
        <dbReference type="Proteomes" id="UP000078387"/>
    </source>
</evidence>
<keyword evidence="2" id="KW-1003">Cell membrane</keyword>
<dbReference type="VEuPathDB" id="AmoebaDB:EHI7A_019290"/>
<protein>
    <recommendedName>
        <fullName evidence="7">VTT domain-containing protein</fullName>
    </recommendedName>
</protein>
<dbReference type="InterPro" id="IPR015414">
    <property type="entry name" value="TMEM64"/>
</dbReference>
<dbReference type="EMBL" id="BDEQ01000001">
    <property type="protein sequence ID" value="GAT98046.1"/>
    <property type="molecule type" value="Genomic_DNA"/>
</dbReference>
<organism evidence="8 9">
    <name type="scientific">Entamoeba histolytica</name>
    <dbReference type="NCBI Taxonomy" id="5759"/>
    <lineage>
        <taxon>Eukaryota</taxon>
        <taxon>Amoebozoa</taxon>
        <taxon>Evosea</taxon>
        <taxon>Archamoebae</taxon>
        <taxon>Mastigamoebida</taxon>
        <taxon>Entamoebidae</taxon>
        <taxon>Entamoeba</taxon>
    </lineage>
</organism>
<feature type="transmembrane region" description="Helical" evidence="6">
    <location>
        <begin position="139"/>
        <end position="156"/>
    </location>
</feature>
<dbReference type="AlphaFoldDB" id="A0A175JXA2"/>
<accession>A0A175JXA2</accession>
<evidence type="ECO:0000256" key="6">
    <source>
        <dbReference type="SAM" id="Phobius"/>
    </source>
</evidence>
<proteinExistence type="predicted"/>
<dbReference type="InterPro" id="IPR032816">
    <property type="entry name" value="VTT_dom"/>
</dbReference>
<feature type="domain" description="VTT" evidence="7">
    <location>
        <begin position="80"/>
        <end position="195"/>
    </location>
</feature>
<dbReference type="Pfam" id="PF09335">
    <property type="entry name" value="VTT_dom"/>
    <property type="match status" value="1"/>
</dbReference>
<evidence type="ECO:0000256" key="3">
    <source>
        <dbReference type="ARBA" id="ARBA00022692"/>
    </source>
</evidence>
<dbReference type="Proteomes" id="UP000078387">
    <property type="component" value="Unassembled WGS sequence"/>
</dbReference>
<dbReference type="VEuPathDB" id="AmoebaDB:KM1_046900"/>